<accession>A0A0K9YJZ8</accession>
<gene>
    <name evidence="12" type="ORF">ADS79_31140</name>
    <name evidence="11" type="ORF">BRE01_51950</name>
</gene>
<evidence type="ECO:0000313" key="11">
    <source>
        <dbReference type="EMBL" id="GED71493.1"/>
    </source>
</evidence>
<reference evidence="12" key="2">
    <citation type="submission" date="2015-07" db="EMBL/GenBank/DDBJ databases">
        <title>MeaNS - Measles Nucleotide Surveillance Program.</title>
        <authorList>
            <person name="Tran T."/>
            <person name="Druce J."/>
        </authorList>
    </citation>
    <scope>NUCLEOTIDE SEQUENCE</scope>
    <source>
        <strain evidence="12">DSM 9887</strain>
    </source>
</reference>
<protein>
    <submittedName>
        <fullName evidence="12">Chemotaxis protein</fullName>
    </submittedName>
</protein>
<dbReference type="AlphaFoldDB" id="A0A0K9YJZ8"/>
<dbReference type="GO" id="GO:0006935">
    <property type="term" value="P:chemotaxis"/>
    <property type="evidence" value="ECO:0007669"/>
    <property type="project" value="InterPro"/>
</dbReference>
<feature type="coiled-coil region" evidence="7">
    <location>
        <begin position="71"/>
        <end position="112"/>
    </location>
</feature>
<keyword evidence="3 8" id="KW-0472">Membrane</keyword>
<proteinExistence type="inferred from homology"/>
<evidence type="ECO:0000256" key="7">
    <source>
        <dbReference type="SAM" id="Coils"/>
    </source>
</evidence>
<evidence type="ECO:0000256" key="8">
    <source>
        <dbReference type="SAM" id="Phobius"/>
    </source>
</evidence>
<evidence type="ECO:0000256" key="5">
    <source>
        <dbReference type="ARBA" id="ARBA00029447"/>
    </source>
</evidence>
<comment type="caution">
    <text evidence="12">The sequence shown here is derived from an EMBL/GenBank/DDBJ whole genome shotgun (WGS) entry which is preliminary data.</text>
</comment>
<dbReference type="PRINTS" id="PR00260">
    <property type="entry name" value="CHEMTRNSDUCR"/>
</dbReference>
<feature type="domain" description="Methyl-accepting transducer" evidence="9">
    <location>
        <begin position="276"/>
        <end position="512"/>
    </location>
</feature>
<dbReference type="STRING" id="54915.ADS79_31140"/>
<dbReference type="PROSITE" id="PS50885">
    <property type="entry name" value="HAMP"/>
    <property type="match status" value="1"/>
</dbReference>
<dbReference type="SMART" id="SM00304">
    <property type="entry name" value="HAMP"/>
    <property type="match status" value="2"/>
</dbReference>
<dbReference type="CDD" id="cd11386">
    <property type="entry name" value="MCP_signal"/>
    <property type="match status" value="1"/>
</dbReference>
<evidence type="ECO:0000313" key="12">
    <source>
        <dbReference type="EMBL" id="KNB68977.1"/>
    </source>
</evidence>
<dbReference type="Gene3D" id="6.10.340.10">
    <property type="match status" value="1"/>
</dbReference>
<evidence type="ECO:0000313" key="13">
    <source>
        <dbReference type="Proteomes" id="UP000036834"/>
    </source>
</evidence>
<dbReference type="Proteomes" id="UP000036834">
    <property type="component" value="Unassembled WGS sequence"/>
</dbReference>
<feature type="coiled-coil region" evidence="7">
    <location>
        <begin position="288"/>
        <end position="315"/>
    </location>
</feature>
<comment type="subcellular location">
    <subcellularLocation>
        <location evidence="1">Cell membrane</location>
    </subcellularLocation>
</comment>
<reference evidence="13" key="1">
    <citation type="submission" date="2015-07" db="EMBL/GenBank/DDBJ databases">
        <title>Genome sequencing project for genomic taxonomy and phylogenomics of Bacillus-like bacteria.</title>
        <authorList>
            <person name="Liu B."/>
            <person name="Wang J."/>
            <person name="Zhu Y."/>
            <person name="Liu G."/>
            <person name="Chen Q."/>
            <person name="Chen Z."/>
            <person name="Lan J."/>
            <person name="Che J."/>
            <person name="Ge C."/>
            <person name="Shi H."/>
            <person name="Pan Z."/>
            <person name="Liu X."/>
        </authorList>
    </citation>
    <scope>NUCLEOTIDE SEQUENCE [LARGE SCALE GENOMIC DNA]</scope>
    <source>
        <strain evidence="13">DSM 9887</strain>
    </source>
</reference>
<organism evidence="12 13">
    <name type="scientific">Brevibacillus reuszeri</name>
    <dbReference type="NCBI Taxonomy" id="54915"/>
    <lineage>
        <taxon>Bacteria</taxon>
        <taxon>Bacillati</taxon>
        <taxon>Bacillota</taxon>
        <taxon>Bacilli</taxon>
        <taxon>Bacillales</taxon>
        <taxon>Paenibacillaceae</taxon>
        <taxon>Brevibacillus</taxon>
    </lineage>
</organism>
<dbReference type="InterPro" id="IPR004089">
    <property type="entry name" value="MCPsignal_dom"/>
</dbReference>
<feature type="transmembrane region" description="Helical" evidence="8">
    <location>
        <begin position="181"/>
        <end position="202"/>
    </location>
</feature>
<dbReference type="EMBL" id="BJON01000021">
    <property type="protein sequence ID" value="GED71493.1"/>
    <property type="molecule type" value="Genomic_DNA"/>
</dbReference>
<keyword evidence="7" id="KW-0175">Coiled coil</keyword>
<dbReference type="GO" id="GO:0005886">
    <property type="term" value="C:plasma membrane"/>
    <property type="evidence" value="ECO:0007669"/>
    <property type="project" value="UniProtKB-SubCell"/>
</dbReference>
<evidence type="ECO:0000256" key="4">
    <source>
        <dbReference type="ARBA" id="ARBA00023224"/>
    </source>
</evidence>
<evidence type="ECO:0000313" key="14">
    <source>
        <dbReference type="Proteomes" id="UP000319578"/>
    </source>
</evidence>
<keyword evidence="8" id="KW-0812">Transmembrane</keyword>
<dbReference type="Pfam" id="PF12729">
    <property type="entry name" value="4HB_MCP_1"/>
    <property type="match status" value="1"/>
</dbReference>
<dbReference type="Proteomes" id="UP000319578">
    <property type="component" value="Unassembled WGS sequence"/>
</dbReference>
<dbReference type="Pfam" id="PF00015">
    <property type="entry name" value="MCPsignal"/>
    <property type="match status" value="1"/>
</dbReference>
<evidence type="ECO:0000256" key="1">
    <source>
        <dbReference type="ARBA" id="ARBA00004236"/>
    </source>
</evidence>
<dbReference type="PANTHER" id="PTHR32089:SF112">
    <property type="entry name" value="LYSOZYME-LIKE PROTEIN-RELATED"/>
    <property type="match status" value="1"/>
</dbReference>
<evidence type="ECO:0000256" key="3">
    <source>
        <dbReference type="ARBA" id="ARBA00023136"/>
    </source>
</evidence>
<dbReference type="CDD" id="cd06225">
    <property type="entry name" value="HAMP"/>
    <property type="match status" value="1"/>
</dbReference>
<name>A0A0K9YJZ8_9BACL</name>
<dbReference type="OrthoDB" id="107771at2"/>
<dbReference type="PATRIC" id="fig|54915.3.peg.5924"/>
<evidence type="ECO:0000256" key="6">
    <source>
        <dbReference type="PROSITE-ProRule" id="PRU00284"/>
    </source>
</evidence>
<evidence type="ECO:0000256" key="2">
    <source>
        <dbReference type="ARBA" id="ARBA00022475"/>
    </source>
</evidence>
<keyword evidence="2" id="KW-1003">Cell membrane</keyword>
<keyword evidence="14" id="KW-1185">Reference proteome</keyword>
<dbReference type="PANTHER" id="PTHR32089">
    <property type="entry name" value="METHYL-ACCEPTING CHEMOTAXIS PROTEIN MCPB"/>
    <property type="match status" value="1"/>
</dbReference>
<dbReference type="InterPro" id="IPR004090">
    <property type="entry name" value="Chemotax_Me-accpt_rcpt"/>
</dbReference>
<keyword evidence="8" id="KW-1133">Transmembrane helix</keyword>
<dbReference type="SMART" id="SM00283">
    <property type="entry name" value="MA"/>
    <property type="match status" value="1"/>
</dbReference>
<dbReference type="EMBL" id="LGIQ01000016">
    <property type="protein sequence ID" value="KNB68977.1"/>
    <property type="molecule type" value="Genomic_DNA"/>
</dbReference>
<sequence length="562" mass="61444">MKIRAKFILAFSVILAAMFSSGTYMYLQTKSLTSSYSEMIEDEELLISLREMQFILAGRSNDTRAYLLTGKEEYTLEMKEKAEKLQALFQNLESYQKLSEQQRELLGQAEQLYTAYLEASNLAVDAYHRQNHDQAIAQHFGKERQSRKEMDAVVGRLVEDVGAEKKAAEADLADQQAVSTMIQISFSVVGILLAIVFGFYLVRTIVLPLQRVNKQLQAIADGNGDLTQELNVSSKDEIGMLAQSFNRMLDNLRQLILQIRGHAEQVAASAEQLTAGSEQTSKATEQIAQTIQEMAAGTERQAQNVEESHQEVEEMAERIGQISTRAQTVTDTANRTSRLAGEGNQTIQQAVVQINHVEDTMKRLTHLMSGLGERSGQIVQIVEVITQIAGQTNLLALNAAIEAARAGEQGRGFAVVADEVRKLAEQASSSAQEITQLVEVIQKETLEAVLSMEKGAQEVTVGMGGVVQAGEVFSHIREAVSGVAKDVEDVSAASRTLTDSTQKVAHSMQVISSVTQSAVSRTLDVSAATEEQLASMQEIHTSAASLAKLAEDLEKSIGRFKA</sequence>
<dbReference type="RefSeq" id="WP_049742360.1">
    <property type="nucleotide sequence ID" value="NZ_BJON01000021.1"/>
</dbReference>
<dbReference type="InterPro" id="IPR003660">
    <property type="entry name" value="HAMP_dom"/>
</dbReference>
<dbReference type="PROSITE" id="PS50111">
    <property type="entry name" value="CHEMOTAXIS_TRANSDUC_2"/>
    <property type="match status" value="1"/>
</dbReference>
<evidence type="ECO:0000259" key="9">
    <source>
        <dbReference type="PROSITE" id="PS50111"/>
    </source>
</evidence>
<comment type="similarity">
    <text evidence="5">Belongs to the methyl-accepting chemotaxis (MCP) protein family.</text>
</comment>
<dbReference type="Gene3D" id="1.10.287.950">
    <property type="entry name" value="Methyl-accepting chemotaxis protein"/>
    <property type="match status" value="1"/>
</dbReference>
<keyword evidence="4 6" id="KW-0807">Transducer</keyword>
<dbReference type="InterPro" id="IPR024478">
    <property type="entry name" value="HlyB_4HB_MCP"/>
</dbReference>
<dbReference type="GO" id="GO:0004888">
    <property type="term" value="F:transmembrane signaling receptor activity"/>
    <property type="evidence" value="ECO:0007669"/>
    <property type="project" value="InterPro"/>
</dbReference>
<dbReference type="Pfam" id="PF00672">
    <property type="entry name" value="HAMP"/>
    <property type="match status" value="1"/>
</dbReference>
<feature type="domain" description="HAMP" evidence="10">
    <location>
        <begin position="203"/>
        <end position="257"/>
    </location>
</feature>
<dbReference type="SUPFAM" id="SSF58104">
    <property type="entry name" value="Methyl-accepting chemotaxis protein (MCP) signaling domain"/>
    <property type="match status" value="1"/>
</dbReference>
<evidence type="ECO:0000259" key="10">
    <source>
        <dbReference type="PROSITE" id="PS50885"/>
    </source>
</evidence>
<dbReference type="GO" id="GO:0007165">
    <property type="term" value="P:signal transduction"/>
    <property type="evidence" value="ECO:0007669"/>
    <property type="project" value="UniProtKB-KW"/>
</dbReference>
<reference evidence="11 14" key="3">
    <citation type="submission" date="2019-06" db="EMBL/GenBank/DDBJ databases">
        <title>Whole genome shotgun sequence of Brevibacillus reuszeri NBRC 15719.</title>
        <authorList>
            <person name="Hosoyama A."/>
            <person name="Uohara A."/>
            <person name="Ohji S."/>
            <person name="Ichikawa N."/>
        </authorList>
    </citation>
    <scope>NUCLEOTIDE SEQUENCE [LARGE SCALE GENOMIC DNA]</scope>
    <source>
        <strain evidence="11 14">NBRC 15719</strain>
    </source>
</reference>